<dbReference type="PROSITE" id="PS50995">
    <property type="entry name" value="HTH_MARR_2"/>
    <property type="match status" value="1"/>
</dbReference>
<organism evidence="5 6">
    <name type="scientific">Floccifex porci</name>
    <dbReference type="NCBI Taxonomy" id="2606629"/>
    <lineage>
        <taxon>Bacteria</taxon>
        <taxon>Bacillati</taxon>
        <taxon>Bacillota</taxon>
        <taxon>Erysipelotrichia</taxon>
        <taxon>Erysipelotrichales</taxon>
        <taxon>Erysipelotrichaceae</taxon>
        <taxon>Floccifex</taxon>
    </lineage>
</organism>
<gene>
    <name evidence="5" type="ORF">FYJ50_05330</name>
</gene>
<evidence type="ECO:0000313" key="6">
    <source>
        <dbReference type="Proteomes" id="UP000470082"/>
    </source>
</evidence>
<evidence type="ECO:0000256" key="3">
    <source>
        <dbReference type="ARBA" id="ARBA00023163"/>
    </source>
</evidence>
<accession>A0A7X2N3V7</accession>
<dbReference type="Gene3D" id="1.10.10.10">
    <property type="entry name" value="Winged helix-like DNA-binding domain superfamily/Winged helix DNA-binding domain"/>
    <property type="match status" value="1"/>
</dbReference>
<dbReference type="InterPro" id="IPR036390">
    <property type="entry name" value="WH_DNA-bd_sf"/>
</dbReference>
<evidence type="ECO:0000259" key="4">
    <source>
        <dbReference type="PROSITE" id="PS50995"/>
    </source>
</evidence>
<evidence type="ECO:0000256" key="2">
    <source>
        <dbReference type="ARBA" id="ARBA00023125"/>
    </source>
</evidence>
<dbReference type="SUPFAM" id="SSF46785">
    <property type="entry name" value="Winged helix' DNA-binding domain"/>
    <property type="match status" value="1"/>
</dbReference>
<dbReference type="InterPro" id="IPR023187">
    <property type="entry name" value="Tscrpt_reg_MarR-type_CS"/>
</dbReference>
<name>A0A7X2N3V7_9FIRM</name>
<comment type="caution">
    <text evidence="5">The sequence shown here is derived from an EMBL/GenBank/DDBJ whole genome shotgun (WGS) entry which is preliminary data.</text>
</comment>
<proteinExistence type="predicted"/>
<keyword evidence="2" id="KW-0238">DNA-binding</keyword>
<evidence type="ECO:0000313" key="5">
    <source>
        <dbReference type="EMBL" id="MSS01523.1"/>
    </source>
</evidence>
<dbReference type="GO" id="GO:0003700">
    <property type="term" value="F:DNA-binding transcription factor activity"/>
    <property type="evidence" value="ECO:0007669"/>
    <property type="project" value="InterPro"/>
</dbReference>
<dbReference type="Pfam" id="PF12802">
    <property type="entry name" value="MarR_2"/>
    <property type="match status" value="1"/>
</dbReference>
<dbReference type="InterPro" id="IPR000835">
    <property type="entry name" value="HTH_MarR-typ"/>
</dbReference>
<dbReference type="GO" id="GO:0003677">
    <property type="term" value="F:DNA binding"/>
    <property type="evidence" value="ECO:0007669"/>
    <property type="project" value="UniProtKB-KW"/>
</dbReference>
<sequence>MDKNMDMGFRCFSIYYNMCKPVCHQFNLPQTAFDILMFLGNHPKYKTAGDIVRIRRIKANLVSINVDKLVHEGYLLREAVEGDRRKTGLLLTDKAQSLIQKGNEIQTLFIQNLFDGIQPDEKEIFFKTIHKLEENLEHMKGC</sequence>
<evidence type="ECO:0000256" key="1">
    <source>
        <dbReference type="ARBA" id="ARBA00023015"/>
    </source>
</evidence>
<dbReference type="PRINTS" id="PR00598">
    <property type="entry name" value="HTHMARR"/>
</dbReference>
<keyword evidence="3" id="KW-0804">Transcription</keyword>
<dbReference type="PROSITE" id="PS01117">
    <property type="entry name" value="HTH_MARR_1"/>
    <property type="match status" value="1"/>
</dbReference>
<protein>
    <submittedName>
        <fullName evidence="5">Winged helix-turn-helix transcriptional regulator</fullName>
    </submittedName>
</protein>
<dbReference type="SMART" id="SM00347">
    <property type="entry name" value="HTH_MARR"/>
    <property type="match status" value="1"/>
</dbReference>
<keyword evidence="6" id="KW-1185">Reference proteome</keyword>
<dbReference type="EMBL" id="VUMM01000008">
    <property type="protein sequence ID" value="MSS01523.1"/>
    <property type="molecule type" value="Genomic_DNA"/>
</dbReference>
<dbReference type="AlphaFoldDB" id="A0A7X2N3V7"/>
<dbReference type="InterPro" id="IPR036388">
    <property type="entry name" value="WH-like_DNA-bd_sf"/>
</dbReference>
<dbReference type="PANTHER" id="PTHR42756:SF1">
    <property type="entry name" value="TRANSCRIPTIONAL REPRESSOR OF EMRAB OPERON"/>
    <property type="match status" value="1"/>
</dbReference>
<dbReference type="RefSeq" id="WP_154460059.1">
    <property type="nucleotide sequence ID" value="NZ_VUMM01000008.1"/>
</dbReference>
<dbReference type="Proteomes" id="UP000470082">
    <property type="component" value="Unassembled WGS sequence"/>
</dbReference>
<keyword evidence="1" id="KW-0805">Transcription regulation</keyword>
<reference evidence="5 6" key="1">
    <citation type="submission" date="2019-08" db="EMBL/GenBank/DDBJ databases">
        <title>In-depth cultivation of the pig gut microbiome towards novel bacterial diversity and tailored functional studies.</title>
        <authorList>
            <person name="Wylensek D."/>
            <person name="Hitch T.C.A."/>
            <person name="Clavel T."/>
        </authorList>
    </citation>
    <scope>NUCLEOTIDE SEQUENCE [LARGE SCALE GENOMIC DNA]</scope>
    <source>
        <strain evidence="5 6">LKV-178-WT-2G</strain>
    </source>
</reference>
<dbReference type="PANTHER" id="PTHR42756">
    <property type="entry name" value="TRANSCRIPTIONAL REGULATOR, MARR"/>
    <property type="match status" value="1"/>
</dbReference>
<feature type="domain" description="HTH marR-type" evidence="4">
    <location>
        <begin position="1"/>
        <end position="134"/>
    </location>
</feature>